<comment type="caution">
    <text evidence="3">The sequence shown here is derived from an EMBL/GenBank/DDBJ whole genome shotgun (WGS) entry which is preliminary data.</text>
</comment>
<gene>
    <name evidence="3" type="ORF">FOZ63_011475</name>
</gene>
<feature type="region of interest" description="Disordered" evidence="1">
    <location>
        <begin position="596"/>
        <end position="621"/>
    </location>
</feature>
<dbReference type="PANTHER" id="PTHR21274">
    <property type="entry name" value="MECKELIN"/>
    <property type="match status" value="1"/>
</dbReference>
<dbReference type="InterPro" id="IPR019170">
    <property type="entry name" value="Meckelin"/>
</dbReference>
<evidence type="ECO:0000256" key="1">
    <source>
        <dbReference type="SAM" id="MobiDB-lite"/>
    </source>
</evidence>
<organism evidence="3 4">
    <name type="scientific">Perkinsus olseni</name>
    <name type="common">Perkinsus atlanticus</name>
    <dbReference type="NCBI Taxonomy" id="32597"/>
    <lineage>
        <taxon>Eukaryota</taxon>
        <taxon>Sar</taxon>
        <taxon>Alveolata</taxon>
        <taxon>Perkinsozoa</taxon>
        <taxon>Perkinsea</taxon>
        <taxon>Perkinsida</taxon>
        <taxon>Perkinsidae</taxon>
        <taxon>Perkinsus</taxon>
    </lineage>
</organism>
<feature type="region of interest" description="Disordered" evidence="1">
    <location>
        <begin position="516"/>
        <end position="547"/>
    </location>
</feature>
<name>A0A7J6RUK8_PEROL</name>
<dbReference type="GO" id="GO:0036038">
    <property type="term" value="C:MKS complex"/>
    <property type="evidence" value="ECO:0007669"/>
    <property type="project" value="InterPro"/>
</dbReference>
<dbReference type="EMBL" id="JABANO010023483">
    <property type="protein sequence ID" value="KAF4723460.1"/>
    <property type="molecule type" value="Genomic_DNA"/>
</dbReference>
<keyword evidence="2" id="KW-0472">Membrane</keyword>
<protein>
    <submittedName>
        <fullName evidence="3">Uncharacterized protein</fullName>
    </submittedName>
</protein>
<feature type="compositionally biased region" description="Basic and acidic residues" evidence="1">
    <location>
        <begin position="611"/>
        <end position="621"/>
    </location>
</feature>
<feature type="transmembrane region" description="Helical" evidence="2">
    <location>
        <begin position="471"/>
        <end position="499"/>
    </location>
</feature>
<evidence type="ECO:0000313" key="4">
    <source>
        <dbReference type="Proteomes" id="UP000553632"/>
    </source>
</evidence>
<feature type="compositionally biased region" description="Low complexity" evidence="1">
    <location>
        <begin position="534"/>
        <end position="547"/>
    </location>
</feature>
<keyword evidence="2" id="KW-1133">Transmembrane helix</keyword>
<dbReference type="AlphaFoldDB" id="A0A7J6RUK8"/>
<evidence type="ECO:0000313" key="3">
    <source>
        <dbReference type="EMBL" id="KAF4723460.1"/>
    </source>
</evidence>
<keyword evidence="2" id="KW-0812">Transmembrane</keyword>
<feature type="transmembrane region" description="Helical" evidence="2">
    <location>
        <begin position="430"/>
        <end position="451"/>
    </location>
</feature>
<dbReference type="GO" id="GO:0060271">
    <property type="term" value="P:cilium assembly"/>
    <property type="evidence" value="ECO:0007669"/>
    <property type="project" value="InterPro"/>
</dbReference>
<proteinExistence type="predicted"/>
<dbReference type="Pfam" id="PF09773">
    <property type="entry name" value="Meckelin"/>
    <property type="match status" value="1"/>
</dbReference>
<dbReference type="PANTHER" id="PTHR21274:SF0">
    <property type="entry name" value="MECKELIN"/>
    <property type="match status" value="1"/>
</dbReference>
<dbReference type="Proteomes" id="UP000553632">
    <property type="component" value="Unassembled WGS sequence"/>
</dbReference>
<keyword evidence="4" id="KW-1185">Reference proteome</keyword>
<feature type="non-terminal residue" evidence="3">
    <location>
        <position position="1"/>
    </location>
</feature>
<evidence type="ECO:0000256" key="2">
    <source>
        <dbReference type="SAM" id="Phobius"/>
    </source>
</evidence>
<feature type="transmembrane region" description="Helical" evidence="2">
    <location>
        <begin position="370"/>
        <end position="394"/>
    </location>
</feature>
<accession>A0A7J6RUK8</accession>
<reference evidence="3 4" key="1">
    <citation type="submission" date="2020-04" db="EMBL/GenBank/DDBJ databases">
        <title>Perkinsus olseni comparative genomics.</title>
        <authorList>
            <person name="Bogema D.R."/>
        </authorList>
    </citation>
    <scope>NUCLEOTIDE SEQUENCE [LARGE SCALE GENOMIC DNA]</scope>
    <source>
        <strain evidence="3 4">ATCC PRA-207</strain>
    </source>
</reference>
<sequence>MSQWHSPQYLSNSMLYMSSRGGASTRIGRHVVSNMVDYEKYLLALIRGYYDDTTFAKLRTITVAIDDVYYYPNNDIIMGYFPTCALRCTQLQHNDACNCLANLCVMNLYTTTSTICSYFLSLSDAYEAANAEGSTNLEDDGGARSLYTNPLPSLFINSRLMIEPSLPAYTMVAGDELKLWVSTYDVNGTWLGWDRVDDGGAHVVTLCDQLAHTAPSWSIFGTTQDASCRVNTRRLRQDPRCTTPLFYELYIQYNNNNNNDNNPHDTPSSSSIIPVPIRLWNTGGVSPNDVDDDVLVKRYYLCDTTNEAIVRIAAITRFVMSSDSTTPLLELYMMEMDGGDDHDDRTSGITTSRSILVAFSSLYYGSLSNYWIPIIALFIPWTIVGLLVALYRVLTIMRRYPSTSVVSADGRIMLDTGVFRPRPFILVQTFFTSILLSHTAFFMIILLHRIASSNSFVPPPPGSAHYRSFDALLIYLLILTILVVMMDIISVSKVFVFLLDREQGLNNDNAAAAAAAAGQQQPSYDDNKKNLTIPQQQGGDQWRWQQQQQPSRSLSTFGFNTFISSSSSHAKHHHSSLAPSITDRNPTTLADTQALPSIGLSGTGGQLGSSDDTRCRPGAERGDGVVSAWRMLFIGNELNERSTYPRVSSAILW</sequence>